<keyword evidence="3" id="KW-1185">Reference proteome</keyword>
<accession>A0ABY6DAW9</accession>
<gene>
    <name evidence="2" type="ORF">N7U68_19990</name>
</gene>
<dbReference type="InterPro" id="IPR000073">
    <property type="entry name" value="AB_hydrolase_1"/>
</dbReference>
<proteinExistence type="predicted"/>
<evidence type="ECO:0000259" key="1">
    <source>
        <dbReference type="Pfam" id="PF00561"/>
    </source>
</evidence>
<dbReference type="Pfam" id="PF00561">
    <property type="entry name" value="Abhydrolase_1"/>
    <property type="match status" value="1"/>
</dbReference>
<name>A0ABY6DAW9_9RHOB</name>
<evidence type="ECO:0000313" key="2">
    <source>
        <dbReference type="EMBL" id="UXX83309.1"/>
    </source>
</evidence>
<dbReference type="RefSeq" id="WP_263047956.1">
    <property type="nucleotide sequence ID" value="NZ_CP106738.1"/>
</dbReference>
<protein>
    <submittedName>
        <fullName evidence="2">Alpha/beta hydrolase</fullName>
    </submittedName>
</protein>
<dbReference type="PANTHER" id="PTHR43329">
    <property type="entry name" value="EPOXIDE HYDROLASE"/>
    <property type="match status" value="1"/>
</dbReference>
<dbReference type="SUPFAM" id="SSF53474">
    <property type="entry name" value="alpha/beta-Hydrolases"/>
    <property type="match status" value="1"/>
</dbReference>
<dbReference type="GO" id="GO:0016787">
    <property type="term" value="F:hydrolase activity"/>
    <property type="evidence" value="ECO:0007669"/>
    <property type="project" value="UniProtKB-KW"/>
</dbReference>
<evidence type="ECO:0000313" key="3">
    <source>
        <dbReference type="Proteomes" id="UP001064087"/>
    </source>
</evidence>
<organism evidence="2 3">
    <name type="scientific">Roseovarius pelagicus</name>
    <dbReference type="NCBI Taxonomy" id="2980108"/>
    <lineage>
        <taxon>Bacteria</taxon>
        <taxon>Pseudomonadati</taxon>
        <taxon>Pseudomonadota</taxon>
        <taxon>Alphaproteobacteria</taxon>
        <taxon>Rhodobacterales</taxon>
        <taxon>Roseobacteraceae</taxon>
        <taxon>Roseovarius</taxon>
    </lineage>
</organism>
<sequence length="288" mass="31546">MINGFADHSVTLNGTRIAYSAGGSGPPLLLLHGFPQTRAMWSGIAPDLAQTHHVICPDLRGYGASDKPQGVSDYSFRHMAADQRALMAHLGHDSFAVAAHDRGARVAHRLCLDTPEAVTRIALMDIVPTHHLLADLHRDVAAAYYHWFFLAQPAPFPETMIGHDPDAYFHACLLGWGGSNLSDFDPAQLTAYRTAWREPDTIRGICNDYRAGLTHDFDDDAADLGAQITCPALILYGANGVMARAYDVPQVWSQYCTDMQANPIPGGHFFIDTTPRDTLHALKRFLGV</sequence>
<reference evidence="2" key="1">
    <citation type="submission" date="2022-10" db="EMBL/GenBank/DDBJ databases">
        <title>Roseovarius pelagicus sp. nov., isolated from Arctic seawater.</title>
        <authorList>
            <person name="Hong Y.W."/>
            <person name="Hwang C.Y."/>
        </authorList>
    </citation>
    <scope>NUCLEOTIDE SEQUENCE</scope>
    <source>
        <strain evidence="2">HL-MP18</strain>
    </source>
</reference>
<dbReference type="Proteomes" id="UP001064087">
    <property type="component" value="Chromosome"/>
</dbReference>
<dbReference type="Gene3D" id="3.40.50.1820">
    <property type="entry name" value="alpha/beta hydrolase"/>
    <property type="match status" value="1"/>
</dbReference>
<dbReference type="InterPro" id="IPR029058">
    <property type="entry name" value="AB_hydrolase_fold"/>
</dbReference>
<feature type="domain" description="AB hydrolase-1" evidence="1">
    <location>
        <begin position="26"/>
        <end position="273"/>
    </location>
</feature>
<dbReference type="EMBL" id="CP106738">
    <property type="protein sequence ID" value="UXX83309.1"/>
    <property type="molecule type" value="Genomic_DNA"/>
</dbReference>
<keyword evidence="2" id="KW-0378">Hydrolase</keyword>